<dbReference type="FunFam" id="2.40.10.10:FF:000002">
    <property type="entry name" value="Transmembrane protease serine"/>
    <property type="match status" value="1"/>
</dbReference>
<comment type="caution">
    <text evidence="4">The sequence shown here is derived from an EMBL/GenBank/DDBJ whole genome shotgun (WGS) entry which is preliminary data.</text>
</comment>
<evidence type="ECO:0000256" key="2">
    <source>
        <dbReference type="ARBA" id="ARBA00024195"/>
    </source>
</evidence>
<evidence type="ECO:0000256" key="1">
    <source>
        <dbReference type="ARBA" id="ARBA00023157"/>
    </source>
</evidence>
<evidence type="ECO:0000313" key="5">
    <source>
        <dbReference type="Proteomes" id="UP000053149"/>
    </source>
</evidence>
<reference evidence="4 5" key="1">
    <citation type="journal article" date="2014" name="Science">
        <title>Comparative genomics reveals insights into avian genome evolution and adaptation.</title>
        <authorList>
            <consortium name="Avian Genome Consortium"/>
            <person name="Zhang G."/>
            <person name="Li C."/>
            <person name="Li Q."/>
            <person name="Li B."/>
            <person name="Larkin D.M."/>
            <person name="Lee C."/>
            <person name="Storz J.F."/>
            <person name="Antunes A."/>
            <person name="Greenwold M.J."/>
            <person name="Meredith R.W."/>
            <person name="Odeen A."/>
            <person name="Cui J."/>
            <person name="Zhou Q."/>
            <person name="Xu L."/>
            <person name="Pan H."/>
            <person name="Wang Z."/>
            <person name="Jin L."/>
            <person name="Zhang P."/>
            <person name="Hu H."/>
            <person name="Yang W."/>
            <person name="Hu J."/>
            <person name="Xiao J."/>
            <person name="Yang Z."/>
            <person name="Liu Y."/>
            <person name="Xie Q."/>
            <person name="Yu H."/>
            <person name="Lian J."/>
            <person name="Wen P."/>
            <person name="Zhang F."/>
            <person name="Li H."/>
            <person name="Zeng Y."/>
            <person name="Xiong Z."/>
            <person name="Liu S."/>
            <person name="Zhou L."/>
            <person name="Huang Z."/>
            <person name="An N."/>
            <person name="Wang J."/>
            <person name="Zheng Q."/>
            <person name="Xiong Y."/>
            <person name="Wang G."/>
            <person name="Wang B."/>
            <person name="Wang J."/>
            <person name="Fan Y."/>
            <person name="da Fonseca R.R."/>
            <person name="Alfaro-Nunez A."/>
            <person name="Schubert M."/>
            <person name="Orlando L."/>
            <person name="Mourier T."/>
            <person name="Howard J.T."/>
            <person name="Ganapathy G."/>
            <person name="Pfenning A."/>
            <person name="Whitney O."/>
            <person name="Rivas M.V."/>
            <person name="Hara E."/>
            <person name="Smith J."/>
            <person name="Farre M."/>
            <person name="Narayan J."/>
            <person name="Slavov G."/>
            <person name="Romanov M.N."/>
            <person name="Borges R."/>
            <person name="Machado J.P."/>
            <person name="Khan I."/>
            <person name="Springer M.S."/>
            <person name="Gatesy J."/>
            <person name="Hoffmann F.G."/>
            <person name="Opazo J.C."/>
            <person name="Hastad O."/>
            <person name="Sawyer R.H."/>
            <person name="Kim H."/>
            <person name="Kim K.W."/>
            <person name="Kim H.J."/>
            <person name="Cho S."/>
            <person name="Li N."/>
            <person name="Huang Y."/>
            <person name="Bruford M.W."/>
            <person name="Zhan X."/>
            <person name="Dixon A."/>
            <person name="Bertelsen M.F."/>
            <person name="Derryberry E."/>
            <person name="Warren W."/>
            <person name="Wilson R.K."/>
            <person name="Li S."/>
            <person name="Ray D.A."/>
            <person name="Green R.E."/>
            <person name="O'Brien S.J."/>
            <person name="Griffin D."/>
            <person name="Johnson W.E."/>
            <person name="Haussler D."/>
            <person name="Ryder O.A."/>
            <person name="Willerslev E."/>
            <person name="Graves G.R."/>
            <person name="Alstrom P."/>
            <person name="Fjeldsa J."/>
            <person name="Mindell D.P."/>
            <person name="Edwards S.V."/>
            <person name="Braun E.L."/>
            <person name="Rahbek C."/>
            <person name="Burt D.W."/>
            <person name="Houde P."/>
            <person name="Zhang Y."/>
            <person name="Yang H."/>
            <person name="Wang J."/>
            <person name="Jarvis E.D."/>
            <person name="Gilbert M.T."/>
            <person name="Wang J."/>
        </authorList>
    </citation>
    <scope>NUCLEOTIDE SEQUENCE [LARGE SCALE GENOMIC DNA]</scope>
    <source>
        <strain evidence="4">BGI_N339</strain>
    </source>
</reference>
<dbReference type="SMART" id="SM00020">
    <property type="entry name" value="Tryp_SPc"/>
    <property type="match status" value="1"/>
</dbReference>
<feature type="non-terminal residue" evidence="4">
    <location>
        <position position="1"/>
    </location>
</feature>
<protein>
    <submittedName>
        <fullName evidence="4">Transmembrane protease serine 9</fullName>
    </submittedName>
</protein>
<dbReference type="InterPro" id="IPR043504">
    <property type="entry name" value="Peptidase_S1_PA_chymotrypsin"/>
</dbReference>
<dbReference type="PROSITE" id="PS00135">
    <property type="entry name" value="TRYPSIN_SER"/>
    <property type="match status" value="1"/>
</dbReference>
<feature type="domain" description="Peptidase S1" evidence="3">
    <location>
        <begin position="1"/>
        <end position="150"/>
    </location>
</feature>
<dbReference type="InterPro" id="IPR033116">
    <property type="entry name" value="TRYPSIN_SER"/>
</dbReference>
<dbReference type="PANTHER" id="PTHR24252">
    <property type="entry name" value="ACROSIN-RELATED"/>
    <property type="match status" value="1"/>
</dbReference>
<dbReference type="PANTHER" id="PTHR24252:SF26">
    <property type="entry name" value="TRANSMEMBRANE SERINE PROTEASE 9"/>
    <property type="match status" value="1"/>
</dbReference>
<keyword evidence="4" id="KW-0645">Protease</keyword>
<gene>
    <name evidence="4" type="ORF">N339_00130</name>
</gene>
<evidence type="ECO:0000259" key="3">
    <source>
        <dbReference type="PROSITE" id="PS50240"/>
    </source>
</evidence>
<dbReference type="PROSITE" id="PS50240">
    <property type="entry name" value="TRYPSIN_DOM"/>
    <property type="match status" value="1"/>
</dbReference>
<keyword evidence="4" id="KW-0472">Membrane</keyword>
<dbReference type="Proteomes" id="UP000053149">
    <property type="component" value="Unassembled WGS sequence"/>
</dbReference>
<dbReference type="InterPro" id="IPR009003">
    <property type="entry name" value="Peptidase_S1_PA"/>
</dbReference>
<dbReference type="AlphaFoldDB" id="A0AAW3DQE1"/>
<name>A0AAW3DQE1_9AVES</name>
<organism evidence="4 5">
    <name type="scientific">Pterocles gutturalis</name>
    <name type="common">yellow-throated sandgrouse</name>
    <dbReference type="NCBI Taxonomy" id="240206"/>
    <lineage>
        <taxon>Eukaryota</taxon>
        <taxon>Metazoa</taxon>
        <taxon>Chordata</taxon>
        <taxon>Craniata</taxon>
        <taxon>Vertebrata</taxon>
        <taxon>Euteleostomi</taxon>
        <taxon>Archelosauria</taxon>
        <taxon>Archosauria</taxon>
        <taxon>Dinosauria</taxon>
        <taxon>Saurischia</taxon>
        <taxon>Theropoda</taxon>
        <taxon>Coelurosauria</taxon>
        <taxon>Aves</taxon>
        <taxon>Neognathae</taxon>
        <taxon>Neoaves</taxon>
        <taxon>Columbimorphae</taxon>
        <taxon>Pterocliformes</taxon>
        <taxon>Pteroclidae</taxon>
        <taxon>Pterocles</taxon>
    </lineage>
</organism>
<sequence length="150" mass="16651">DVAVLELKRPVTFTKYIQPVCLPDAGHHFPTSKKCLISGWGYLREDFRSSRSHLSRLVVKPEFLQKATVELLDQALCSTFYTNALTDRMMCAGYLDGQIDSCQGDSGGPLVCQEPSGKFFMAGIVSWGIGCGAARRPGVYTRVTKLRDWI</sequence>
<keyword evidence="4" id="KW-0378">Hydrolase</keyword>
<dbReference type="GO" id="GO:0004252">
    <property type="term" value="F:serine-type endopeptidase activity"/>
    <property type="evidence" value="ECO:0007669"/>
    <property type="project" value="InterPro"/>
</dbReference>
<feature type="non-terminal residue" evidence="4">
    <location>
        <position position="150"/>
    </location>
</feature>
<comment type="similarity">
    <text evidence="2">Belongs to the peptidase S1 family. CLIP subfamily.</text>
</comment>
<evidence type="ECO:0000313" key="4">
    <source>
        <dbReference type="EMBL" id="KFV02542.1"/>
    </source>
</evidence>
<dbReference type="InterPro" id="IPR001254">
    <property type="entry name" value="Trypsin_dom"/>
</dbReference>
<dbReference type="EMBL" id="JMFR01097197">
    <property type="protein sequence ID" value="KFV02542.1"/>
    <property type="molecule type" value="Genomic_DNA"/>
</dbReference>
<keyword evidence="4" id="KW-0812">Transmembrane</keyword>
<dbReference type="SUPFAM" id="SSF50494">
    <property type="entry name" value="Trypsin-like serine proteases"/>
    <property type="match status" value="1"/>
</dbReference>
<dbReference type="Gene3D" id="2.40.10.10">
    <property type="entry name" value="Trypsin-like serine proteases"/>
    <property type="match status" value="2"/>
</dbReference>
<dbReference type="CDD" id="cd00190">
    <property type="entry name" value="Tryp_SPc"/>
    <property type="match status" value="1"/>
</dbReference>
<keyword evidence="5" id="KW-1185">Reference proteome</keyword>
<keyword evidence="1" id="KW-1015">Disulfide bond</keyword>
<proteinExistence type="inferred from homology"/>
<dbReference type="GO" id="GO:0006508">
    <property type="term" value="P:proteolysis"/>
    <property type="evidence" value="ECO:0007669"/>
    <property type="project" value="UniProtKB-KW"/>
</dbReference>
<dbReference type="Pfam" id="PF00089">
    <property type="entry name" value="Trypsin"/>
    <property type="match status" value="1"/>
</dbReference>
<accession>A0AAW3DQE1</accession>